<protein>
    <submittedName>
        <fullName evidence="2">Uncharacterized protein</fullName>
    </submittedName>
</protein>
<keyword evidence="3" id="KW-1185">Reference proteome</keyword>
<comment type="caution">
    <text evidence="2">The sequence shown here is derived from an EMBL/GenBank/DDBJ whole genome shotgun (WGS) entry which is preliminary data.</text>
</comment>
<sequence length="115" mass="13622">MAAPFPLSDRASDVRPGCKTQRVAPTSSRLDVRSHQRKRVFHNMYCWTRELLPPVFAYAYRYLYNRAQLQRDLARNVTLTQAPYFPLYILYILFPLERHQQHKLGYSGTLFRTKA</sequence>
<dbReference type="Proteomes" id="UP000735302">
    <property type="component" value="Unassembled WGS sequence"/>
</dbReference>
<proteinExistence type="predicted"/>
<organism evidence="2 3">
    <name type="scientific">Plakobranchus ocellatus</name>
    <dbReference type="NCBI Taxonomy" id="259542"/>
    <lineage>
        <taxon>Eukaryota</taxon>
        <taxon>Metazoa</taxon>
        <taxon>Spiralia</taxon>
        <taxon>Lophotrochozoa</taxon>
        <taxon>Mollusca</taxon>
        <taxon>Gastropoda</taxon>
        <taxon>Heterobranchia</taxon>
        <taxon>Euthyneura</taxon>
        <taxon>Panpulmonata</taxon>
        <taxon>Sacoglossa</taxon>
        <taxon>Placobranchoidea</taxon>
        <taxon>Plakobranchidae</taxon>
        <taxon>Plakobranchus</taxon>
    </lineage>
</organism>
<feature type="region of interest" description="Disordered" evidence="1">
    <location>
        <begin position="1"/>
        <end position="29"/>
    </location>
</feature>
<accession>A0AAV3YBM4</accession>
<dbReference type="AlphaFoldDB" id="A0AAV3YBM4"/>
<name>A0AAV3YBM4_9GAST</name>
<gene>
    <name evidence="2" type="ORF">PoB_000599900</name>
</gene>
<evidence type="ECO:0000313" key="3">
    <source>
        <dbReference type="Proteomes" id="UP000735302"/>
    </source>
</evidence>
<evidence type="ECO:0000256" key="1">
    <source>
        <dbReference type="SAM" id="MobiDB-lite"/>
    </source>
</evidence>
<dbReference type="EMBL" id="BLXT01000663">
    <property type="protein sequence ID" value="GFN79493.1"/>
    <property type="molecule type" value="Genomic_DNA"/>
</dbReference>
<reference evidence="2 3" key="1">
    <citation type="journal article" date="2021" name="Elife">
        <title>Chloroplast acquisition without the gene transfer in kleptoplastic sea slugs, Plakobranchus ocellatus.</title>
        <authorList>
            <person name="Maeda T."/>
            <person name="Takahashi S."/>
            <person name="Yoshida T."/>
            <person name="Shimamura S."/>
            <person name="Takaki Y."/>
            <person name="Nagai Y."/>
            <person name="Toyoda A."/>
            <person name="Suzuki Y."/>
            <person name="Arimoto A."/>
            <person name="Ishii H."/>
            <person name="Satoh N."/>
            <person name="Nishiyama T."/>
            <person name="Hasebe M."/>
            <person name="Maruyama T."/>
            <person name="Minagawa J."/>
            <person name="Obokata J."/>
            <person name="Shigenobu S."/>
        </authorList>
    </citation>
    <scope>NUCLEOTIDE SEQUENCE [LARGE SCALE GENOMIC DNA]</scope>
</reference>
<evidence type="ECO:0000313" key="2">
    <source>
        <dbReference type="EMBL" id="GFN79493.1"/>
    </source>
</evidence>